<sequence>MDLSDPEFYDDATVSPVAIVGDACGKKGRPTFHHCGCDWCGHPNRLVPPPPRPHLYVVVDDWREGFSLHKIDLDDDDELWAGSQADQYQRLPSPAAFRMEFSNVCAGAQFTTLGRRIVGCTQGRDGLTVVYDTGTAAHAIVRPSPYPLLFREWYVAVAAGDCVYAFVPITSDYLRKPYSDKIKDGMYCMEEHIESPEFPFQNEDFYHDRKQWSWSTDPAPLPFDLDNASRIVAYAVHPGGKAIFV</sequence>
<dbReference type="OrthoDB" id="685686at2759"/>
<proteinExistence type="predicted"/>
<dbReference type="PANTHER" id="PTHR33085:SF96">
    <property type="entry name" value="OS08G0271800 PROTEIN"/>
    <property type="match status" value="1"/>
</dbReference>
<dbReference type="EMBL" id="LWDX02028917">
    <property type="protein sequence ID" value="OEL28891.1"/>
    <property type="molecule type" value="Genomic_DNA"/>
</dbReference>
<name>A0A1E5VUT2_9POAL</name>
<organism evidence="1 2">
    <name type="scientific">Dichanthelium oligosanthes</name>
    <dbReference type="NCBI Taxonomy" id="888268"/>
    <lineage>
        <taxon>Eukaryota</taxon>
        <taxon>Viridiplantae</taxon>
        <taxon>Streptophyta</taxon>
        <taxon>Embryophyta</taxon>
        <taxon>Tracheophyta</taxon>
        <taxon>Spermatophyta</taxon>
        <taxon>Magnoliopsida</taxon>
        <taxon>Liliopsida</taxon>
        <taxon>Poales</taxon>
        <taxon>Poaceae</taxon>
        <taxon>PACMAD clade</taxon>
        <taxon>Panicoideae</taxon>
        <taxon>Panicodae</taxon>
        <taxon>Paniceae</taxon>
        <taxon>Dichantheliinae</taxon>
        <taxon>Dichanthelium</taxon>
    </lineage>
</organism>
<comment type="caution">
    <text evidence="1">The sequence shown here is derived from an EMBL/GenBank/DDBJ whole genome shotgun (WGS) entry which is preliminary data.</text>
</comment>
<keyword evidence="2" id="KW-1185">Reference proteome</keyword>
<dbReference type="AlphaFoldDB" id="A0A1E5VUT2"/>
<protein>
    <submittedName>
        <fullName evidence="1">Uncharacterized protein</fullName>
    </submittedName>
</protein>
<evidence type="ECO:0000313" key="1">
    <source>
        <dbReference type="EMBL" id="OEL28891.1"/>
    </source>
</evidence>
<dbReference type="Proteomes" id="UP000095767">
    <property type="component" value="Unassembled WGS sequence"/>
</dbReference>
<dbReference type="Pfam" id="PF07893">
    <property type="entry name" value="DUF1668"/>
    <property type="match status" value="1"/>
</dbReference>
<evidence type="ECO:0000313" key="2">
    <source>
        <dbReference type="Proteomes" id="UP000095767"/>
    </source>
</evidence>
<dbReference type="InterPro" id="IPR012871">
    <property type="entry name" value="DUF1668_ORYSA"/>
</dbReference>
<gene>
    <name evidence="1" type="ORF">BAE44_0010091</name>
</gene>
<reference evidence="1 2" key="1">
    <citation type="submission" date="2016-09" db="EMBL/GenBank/DDBJ databases">
        <title>The draft genome of Dichanthelium oligosanthes: A C3 panicoid grass species.</title>
        <authorList>
            <person name="Studer A.J."/>
            <person name="Schnable J.C."/>
            <person name="Brutnell T.P."/>
        </authorList>
    </citation>
    <scope>NUCLEOTIDE SEQUENCE [LARGE SCALE GENOMIC DNA]</scope>
    <source>
        <strain evidence="2">cv. Kellogg 1175</strain>
        <tissue evidence="1">Leaf</tissue>
    </source>
</reference>
<dbReference type="PANTHER" id="PTHR33085">
    <property type="entry name" value="OS12G0113100 PROTEIN-RELATED"/>
    <property type="match status" value="1"/>
</dbReference>
<accession>A0A1E5VUT2</accession>